<comment type="caution">
    <text evidence="1">The sequence shown here is derived from an EMBL/GenBank/DDBJ whole genome shotgun (WGS) entry which is preliminary data.</text>
</comment>
<dbReference type="InterPro" id="IPR021505">
    <property type="entry name" value="Phage_B3_Orf6"/>
</dbReference>
<dbReference type="EMBL" id="JAUQTG010000001">
    <property type="protein sequence ID" value="MDO7855561.1"/>
    <property type="molecule type" value="Genomic_DNA"/>
</dbReference>
<proteinExistence type="predicted"/>
<evidence type="ECO:0000313" key="2">
    <source>
        <dbReference type="Proteomes" id="UP001176478"/>
    </source>
</evidence>
<keyword evidence="2" id="KW-1185">Reference proteome</keyword>
<dbReference type="Pfam" id="PF11363">
    <property type="entry name" value="DUF3164"/>
    <property type="match status" value="1"/>
</dbReference>
<organism evidence="1 2">
    <name type="scientific">Providencia huashanensis</name>
    <dbReference type="NCBI Taxonomy" id="3037798"/>
    <lineage>
        <taxon>Bacteria</taxon>
        <taxon>Pseudomonadati</taxon>
        <taxon>Pseudomonadota</taxon>
        <taxon>Gammaproteobacteria</taxon>
        <taxon>Enterobacterales</taxon>
        <taxon>Morganellaceae</taxon>
        <taxon>Providencia</taxon>
    </lineage>
</organism>
<evidence type="ECO:0000313" key="1">
    <source>
        <dbReference type="EMBL" id="MDO7855561.1"/>
    </source>
</evidence>
<sequence>MLANDKQFTQHEAPEGFWVNAKGHNVPIIKIKPIDRLRDTLVGDIVTPARELNQALKNFKAFAFRTIDAFRELSAEQYDAVIGGGKGNIKLYAFDGEHYIQVAIQDRMAFDERLHTAKTLVDECILSWSEGANPNISAIINDAFQVDKEGKIRIKEILSLRRLDITDEKWLKAMEAISESIHTVDSCRYIRIYERKGDNNNYVQISLNITGV</sequence>
<dbReference type="Proteomes" id="UP001176478">
    <property type="component" value="Unassembled WGS sequence"/>
</dbReference>
<protein>
    <submittedName>
        <fullName evidence="1">DUF3164 family protein</fullName>
    </submittedName>
</protein>
<dbReference type="RefSeq" id="WP_304557525.1">
    <property type="nucleotide sequence ID" value="NZ_JAUQTF010000001.1"/>
</dbReference>
<reference evidence="1" key="1">
    <citation type="submission" date="2023-07" db="EMBL/GenBank/DDBJ databases">
        <authorList>
            <person name="Yang W."/>
            <person name="Chen J."/>
            <person name="Ji P."/>
            <person name="Hu F."/>
        </authorList>
    </citation>
    <scope>NUCLEOTIDE SEQUENCE</scope>
    <source>
        <strain evidence="1">CRE-138-0111</strain>
    </source>
</reference>
<reference evidence="1" key="2">
    <citation type="journal article" date="2024" name="Int. J. Antimicrob. Agents">
        <title>Identification of a novel Providencia species showing multi-drug-resistant in three patients with hospital-acquired infection.</title>
        <authorList>
            <person name="Yang W."/>
            <person name="Chen J."/>
            <person name="Yang F."/>
            <person name="Ji P."/>
            <person name="Shen S."/>
            <person name="Yin D."/>
            <person name="Hu F."/>
        </authorList>
    </citation>
    <scope>NUCLEOTIDE SEQUENCE</scope>
    <source>
        <strain evidence="1">CRE-138-0111</strain>
    </source>
</reference>
<name>A0ABT9ANG3_9GAMM</name>
<accession>A0ABT9ANG3</accession>
<gene>
    <name evidence="1" type="ORF">Q5E86_04045</name>
</gene>